<dbReference type="Proteomes" id="UP000076482">
    <property type="component" value="Unassembled WGS sequence"/>
</dbReference>
<dbReference type="EMBL" id="LJKE01000104">
    <property type="protein sequence ID" value="KZD55721.1"/>
    <property type="molecule type" value="Genomic_DNA"/>
</dbReference>
<dbReference type="PATRIC" id="fig|1396.535.peg.6037"/>
<sequence>MEHQANTYRGIKLADSVRLYNKDSKRYGLYNEKVKAGLDNFINLLEENGHEVLTEYVKATDKVTIDFKCEHPNHQITPNKYLGGQGCPKCSGVCTEQAEEDLITKINENNHELLSEYKGNKEKVLIDFKCGHKPNWITPNSYKYGNHCPSCGGIRAAAPKKKAAEQSLLKKVDANGHVLLSTYINDTEKVLINFNCGHKPHRIAPTHYKQGKGCPTCGDNRAAEIRTQPVREAFINSIEANGHVLLSEYTHIHDKVLIDFNCGHKPHSLVANSYKHGVRCPHCQESKGERIIREWLEENNVMYIAQYRFPNDKRKYDFMLPFENTIVEIHGLQHFEEIPHYHKDTPRRRSFKQEQENDKLKQKFAESLGYNYIIVDYREHKPQLALERFLAAFMELESQKNSHL</sequence>
<protein>
    <recommendedName>
        <fullName evidence="3">DUF723 domain-containing protein</fullName>
    </recommendedName>
</protein>
<comment type="caution">
    <text evidence="1">The sequence shown here is derived from an EMBL/GenBank/DDBJ whole genome shotgun (WGS) entry which is preliminary data.</text>
</comment>
<evidence type="ECO:0000313" key="1">
    <source>
        <dbReference type="EMBL" id="KZD55721.1"/>
    </source>
</evidence>
<accession>A0A164LE82</accession>
<gene>
    <name evidence="1" type="ORF">B4088_5466</name>
</gene>
<evidence type="ECO:0008006" key="3">
    <source>
        <dbReference type="Google" id="ProtNLM"/>
    </source>
</evidence>
<dbReference type="Gene3D" id="3.40.960.10">
    <property type="entry name" value="VSR Endonuclease"/>
    <property type="match status" value="1"/>
</dbReference>
<reference evidence="1 2" key="1">
    <citation type="submission" date="2015-09" db="EMBL/GenBank/DDBJ databases">
        <title>Bacillus cereus food isolates.</title>
        <authorList>
            <person name="Boekhorst J."/>
        </authorList>
    </citation>
    <scope>NUCLEOTIDE SEQUENCE [LARGE SCALE GENOMIC DNA]</scope>
    <source>
        <strain evidence="1 2">B4088</strain>
    </source>
</reference>
<name>A0A164LE82_BACCE</name>
<dbReference type="AlphaFoldDB" id="A0A164LE82"/>
<evidence type="ECO:0000313" key="2">
    <source>
        <dbReference type="Proteomes" id="UP000076482"/>
    </source>
</evidence>
<dbReference type="RefSeq" id="WP_063262982.1">
    <property type="nucleotide sequence ID" value="NZ_LJKE01000104.1"/>
</dbReference>
<proteinExistence type="predicted"/>
<organism evidence="1 2">
    <name type="scientific">Bacillus cereus</name>
    <dbReference type="NCBI Taxonomy" id="1396"/>
    <lineage>
        <taxon>Bacteria</taxon>
        <taxon>Bacillati</taxon>
        <taxon>Bacillota</taxon>
        <taxon>Bacilli</taxon>
        <taxon>Bacillales</taxon>
        <taxon>Bacillaceae</taxon>
        <taxon>Bacillus</taxon>
        <taxon>Bacillus cereus group</taxon>
    </lineage>
</organism>